<dbReference type="GO" id="GO:0005886">
    <property type="term" value="C:plasma membrane"/>
    <property type="evidence" value="ECO:0007669"/>
    <property type="project" value="TreeGrafter"/>
</dbReference>
<dbReference type="PROSITE" id="PS50125">
    <property type="entry name" value="GUANYLATE_CYCLASE_2"/>
    <property type="match status" value="1"/>
</dbReference>
<dbReference type="CTD" id="20251249"/>
<evidence type="ECO:0000313" key="16">
    <source>
        <dbReference type="Proteomes" id="UP000030746"/>
    </source>
</evidence>
<dbReference type="RefSeq" id="XP_009044883.1">
    <property type="nucleotide sequence ID" value="XM_009046635.1"/>
</dbReference>
<dbReference type="CDD" id="cd07302">
    <property type="entry name" value="CHD"/>
    <property type="match status" value="1"/>
</dbReference>
<keyword evidence="8" id="KW-0460">Magnesium</keyword>
<keyword evidence="5" id="KW-0479">Metal-binding</keyword>
<dbReference type="SMART" id="SM00044">
    <property type="entry name" value="CYCc"/>
    <property type="match status" value="1"/>
</dbReference>
<dbReference type="HOGENOM" id="CLU_001072_13_2_1"/>
<dbReference type="KEGG" id="lgi:LOTGIDRAFT_53528"/>
<keyword evidence="10 13" id="KW-0472">Membrane</keyword>
<reference evidence="15 16" key="1">
    <citation type="journal article" date="2013" name="Nature">
        <title>Insights into bilaterian evolution from three spiralian genomes.</title>
        <authorList>
            <person name="Simakov O."/>
            <person name="Marletaz F."/>
            <person name="Cho S.J."/>
            <person name="Edsinger-Gonzales E."/>
            <person name="Havlak P."/>
            <person name="Hellsten U."/>
            <person name="Kuo D.H."/>
            <person name="Larsson T."/>
            <person name="Lv J."/>
            <person name="Arendt D."/>
            <person name="Savage R."/>
            <person name="Osoegawa K."/>
            <person name="de Jong P."/>
            <person name="Grimwood J."/>
            <person name="Chapman J.A."/>
            <person name="Shapiro H."/>
            <person name="Aerts A."/>
            <person name="Otillar R.P."/>
            <person name="Terry A.Y."/>
            <person name="Boore J.L."/>
            <person name="Grigoriev I.V."/>
            <person name="Lindberg D.R."/>
            <person name="Seaver E.C."/>
            <person name="Weisblat D.A."/>
            <person name="Putnam N.H."/>
            <person name="Rokhsar D.S."/>
        </authorList>
    </citation>
    <scope>NUCLEOTIDE SEQUENCE [LARGE SCALE GENOMIC DNA]</scope>
</reference>
<accession>V4BEY8</accession>
<proteinExistence type="predicted"/>
<dbReference type="OMA" id="VCIETIL"/>
<dbReference type="GO" id="GO:0046872">
    <property type="term" value="F:metal ion binding"/>
    <property type="evidence" value="ECO:0007669"/>
    <property type="project" value="UniProtKB-KW"/>
</dbReference>
<evidence type="ECO:0000313" key="15">
    <source>
        <dbReference type="EMBL" id="ESP04397.1"/>
    </source>
</evidence>
<keyword evidence="7" id="KW-0067">ATP-binding</keyword>
<dbReference type="Pfam" id="PF16214">
    <property type="entry name" value="AC_N"/>
    <property type="match status" value="1"/>
</dbReference>
<feature type="transmembrane region" description="Helical" evidence="13">
    <location>
        <begin position="138"/>
        <end position="162"/>
    </location>
</feature>
<evidence type="ECO:0000256" key="13">
    <source>
        <dbReference type="SAM" id="Phobius"/>
    </source>
</evidence>
<dbReference type="Proteomes" id="UP000030746">
    <property type="component" value="Unassembled WGS sequence"/>
</dbReference>
<comment type="catalytic activity">
    <reaction evidence="1">
        <text>ATP = 3',5'-cyclic AMP + diphosphate</text>
        <dbReference type="Rhea" id="RHEA:15389"/>
        <dbReference type="ChEBI" id="CHEBI:30616"/>
        <dbReference type="ChEBI" id="CHEBI:33019"/>
        <dbReference type="ChEBI" id="CHEBI:58165"/>
        <dbReference type="EC" id="4.6.1.1"/>
    </reaction>
</comment>
<feature type="domain" description="Guanylate cyclase" evidence="14">
    <location>
        <begin position="289"/>
        <end position="416"/>
    </location>
</feature>
<gene>
    <name evidence="15" type="ORF">LOTGIDRAFT_53528</name>
</gene>
<evidence type="ECO:0000256" key="9">
    <source>
        <dbReference type="ARBA" id="ARBA00022989"/>
    </source>
</evidence>
<dbReference type="GO" id="GO:0004016">
    <property type="term" value="F:adenylate cyclase activity"/>
    <property type="evidence" value="ECO:0007669"/>
    <property type="project" value="UniProtKB-EC"/>
</dbReference>
<dbReference type="SUPFAM" id="SSF55073">
    <property type="entry name" value="Nucleotide cyclase"/>
    <property type="match status" value="1"/>
</dbReference>
<keyword evidence="16" id="KW-1185">Reference proteome</keyword>
<dbReference type="EMBL" id="KB199753">
    <property type="protein sequence ID" value="ESP04397.1"/>
    <property type="molecule type" value="Genomic_DNA"/>
</dbReference>
<protein>
    <recommendedName>
        <fullName evidence="3">adenylate cyclase</fullName>
        <ecNumber evidence="3">4.6.1.1</ecNumber>
    </recommendedName>
</protein>
<dbReference type="FunFam" id="3.30.70.1230:FF:000014">
    <property type="entry name" value="adenylate cyclase type 9"/>
    <property type="match status" value="1"/>
</dbReference>
<comment type="subcellular location">
    <subcellularLocation>
        <location evidence="2">Membrane</location>
        <topology evidence="2">Multi-pass membrane protein</topology>
    </subcellularLocation>
</comment>
<dbReference type="InterPro" id="IPR029787">
    <property type="entry name" value="Nucleotide_cyclase"/>
</dbReference>
<dbReference type="STRING" id="225164.V4BEY8"/>
<feature type="transmembrane region" description="Helical" evidence="13">
    <location>
        <begin position="174"/>
        <end position="198"/>
    </location>
</feature>
<name>V4BEY8_LOTGI</name>
<dbReference type="GO" id="GO:0035556">
    <property type="term" value="P:intracellular signal transduction"/>
    <property type="evidence" value="ECO:0007669"/>
    <property type="project" value="InterPro"/>
</dbReference>
<dbReference type="Pfam" id="PF00211">
    <property type="entry name" value="Guanylate_cyc"/>
    <property type="match status" value="1"/>
</dbReference>
<dbReference type="GO" id="GO:0009190">
    <property type="term" value="P:cyclic nucleotide biosynthetic process"/>
    <property type="evidence" value="ECO:0007669"/>
    <property type="project" value="InterPro"/>
</dbReference>
<organism evidence="15 16">
    <name type="scientific">Lottia gigantea</name>
    <name type="common">Giant owl limpet</name>
    <dbReference type="NCBI Taxonomy" id="225164"/>
    <lineage>
        <taxon>Eukaryota</taxon>
        <taxon>Metazoa</taxon>
        <taxon>Spiralia</taxon>
        <taxon>Lophotrochozoa</taxon>
        <taxon>Mollusca</taxon>
        <taxon>Gastropoda</taxon>
        <taxon>Patellogastropoda</taxon>
        <taxon>Lottioidea</taxon>
        <taxon>Lottiidae</taxon>
        <taxon>Lottia</taxon>
    </lineage>
</organism>
<evidence type="ECO:0000256" key="1">
    <source>
        <dbReference type="ARBA" id="ARBA00001593"/>
    </source>
</evidence>
<evidence type="ECO:0000256" key="6">
    <source>
        <dbReference type="ARBA" id="ARBA00022741"/>
    </source>
</evidence>
<keyword evidence="6" id="KW-0547">Nucleotide-binding</keyword>
<feature type="transmembrane region" description="Helical" evidence="13">
    <location>
        <begin position="70"/>
        <end position="89"/>
    </location>
</feature>
<feature type="transmembrane region" description="Helical" evidence="13">
    <location>
        <begin position="46"/>
        <end position="64"/>
    </location>
</feature>
<feature type="non-terminal residue" evidence="15">
    <location>
        <position position="447"/>
    </location>
</feature>
<dbReference type="GO" id="GO:0005524">
    <property type="term" value="F:ATP binding"/>
    <property type="evidence" value="ECO:0007669"/>
    <property type="project" value="UniProtKB-KW"/>
</dbReference>
<keyword evidence="4 13" id="KW-0812">Transmembrane</keyword>
<dbReference type="GO" id="GO:0007189">
    <property type="term" value="P:adenylate cyclase-activating G protein-coupled receptor signaling pathway"/>
    <property type="evidence" value="ECO:0007669"/>
    <property type="project" value="TreeGrafter"/>
</dbReference>
<feature type="non-terminal residue" evidence="15">
    <location>
        <position position="1"/>
    </location>
</feature>
<dbReference type="OrthoDB" id="10035433at2759"/>
<evidence type="ECO:0000259" key="14">
    <source>
        <dbReference type="PROSITE" id="PS50125"/>
    </source>
</evidence>
<keyword evidence="9 13" id="KW-1133">Transmembrane helix</keyword>
<evidence type="ECO:0000256" key="11">
    <source>
        <dbReference type="ARBA" id="ARBA00023239"/>
    </source>
</evidence>
<dbReference type="PANTHER" id="PTHR45627:SF8">
    <property type="entry name" value="ADENYLATE CYCLASE TYPE 9"/>
    <property type="match status" value="1"/>
</dbReference>
<sequence length="447" mass="50830">LNKQKKGPVLFERASGSWWNPKFDSKKLEDQLSKCYFPQTQRRFQYVLLYVVVACISWCIFFGLMQKVTWQIGIAAILAVISILFLVFTKTKKYGSTYLIISVIFVLIVALLILAGFFLDSPNVSTVGTFCASAEFLFLMYTFIPLPLFVAVLVGGVYSILYEILTAVYISEMFHYDFIICKILLHISMHIVGIHIFIMSQVRCRSTFWKIGQSLIVRRDLVLEKRIKEKMIHSLMPPSVAAEAMRAREDKEEDKDKDADQQQDKKDSKPARGEIIFRNFNMSKMENVSILFADIVGFTKMSSNKTAEKLVGLLNDLFGRFDKLCVDTGCEKITTLGDCYYCVSGCPEQKKEHAHCCVEMGIAMIKAIKQFDEDNNESVNMRVGVHTGTVLCGLVGKCRFKFDVWSNDVTLANIMESTGEPGRVHISECTLEFIKDQYEVEEGEPTE</sequence>
<dbReference type="InterPro" id="IPR032628">
    <property type="entry name" value="AC_N"/>
</dbReference>
<evidence type="ECO:0000256" key="12">
    <source>
        <dbReference type="SAM" id="MobiDB-lite"/>
    </source>
</evidence>
<feature type="transmembrane region" description="Helical" evidence="13">
    <location>
        <begin position="96"/>
        <end position="118"/>
    </location>
</feature>
<evidence type="ECO:0000256" key="5">
    <source>
        <dbReference type="ARBA" id="ARBA00022723"/>
    </source>
</evidence>
<dbReference type="EC" id="4.6.1.1" evidence="3"/>
<dbReference type="InterPro" id="IPR001054">
    <property type="entry name" value="A/G_cyclase"/>
</dbReference>
<dbReference type="AlphaFoldDB" id="V4BEY8"/>
<dbReference type="PANTHER" id="PTHR45627">
    <property type="entry name" value="ADENYLATE CYCLASE TYPE 1"/>
    <property type="match status" value="1"/>
</dbReference>
<dbReference type="GeneID" id="20251249"/>
<evidence type="ECO:0000256" key="4">
    <source>
        <dbReference type="ARBA" id="ARBA00022692"/>
    </source>
</evidence>
<evidence type="ECO:0000256" key="7">
    <source>
        <dbReference type="ARBA" id="ARBA00022840"/>
    </source>
</evidence>
<evidence type="ECO:0000256" key="2">
    <source>
        <dbReference type="ARBA" id="ARBA00004141"/>
    </source>
</evidence>
<evidence type="ECO:0000256" key="8">
    <source>
        <dbReference type="ARBA" id="ARBA00022842"/>
    </source>
</evidence>
<evidence type="ECO:0000256" key="3">
    <source>
        <dbReference type="ARBA" id="ARBA00012201"/>
    </source>
</evidence>
<evidence type="ECO:0000256" key="10">
    <source>
        <dbReference type="ARBA" id="ARBA00023136"/>
    </source>
</evidence>
<dbReference type="Gene3D" id="3.30.70.1230">
    <property type="entry name" value="Nucleotide cyclase"/>
    <property type="match status" value="1"/>
</dbReference>
<feature type="region of interest" description="Disordered" evidence="12">
    <location>
        <begin position="246"/>
        <end position="269"/>
    </location>
</feature>
<keyword evidence="11" id="KW-0456">Lyase</keyword>